<sequence>MANKETLLSQITKSIRDLQQQGGVEKDTADSLSGMFTNFNGLIDKLTESIPQHVSMLGRTVKDAKTLAEDIKQILGGPLVFPGTGVPAAIKGIKDAKTTLHDQVAAQFGDAEALPKQVADHVDKLSANAGKVGAAIDEFINSTYGKKLFDGISPGDGFPELVGKFDRLTEADRQKIADLVSSIGTAAKPVGSTIIDILRAVHHEDEGAK</sequence>
<reference evidence="1 2" key="1">
    <citation type="submission" date="2017-08" db="EMBL/GenBank/DDBJ databases">
        <title>Infants hospitalized years apart are colonized by the same room-sourced microbial strains.</title>
        <authorList>
            <person name="Brooks B."/>
            <person name="Olm M.R."/>
            <person name="Firek B.A."/>
            <person name="Baker R."/>
            <person name="Thomas B.C."/>
            <person name="Morowitz M.J."/>
            <person name="Banfield J.F."/>
        </authorList>
    </citation>
    <scope>NUCLEOTIDE SEQUENCE [LARGE SCALE GENOMIC DNA]</scope>
    <source>
        <strain evidence="1">S2_003_000_R1_3</strain>
    </source>
</reference>
<comment type="caution">
    <text evidence="1">The sequence shown here is derived from an EMBL/GenBank/DDBJ whole genome shotgun (WGS) entry which is preliminary data.</text>
</comment>
<name>A0A2W5V5V9_9CORY</name>
<dbReference type="RefSeq" id="WP_303734478.1">
    <property type="nucleotide sequence ID" value="NZ_CAKZHK010000008.1"/>
</dbReference>
<proteinExistence type="predicted"/>
<organism evidence="1 2">
    <name type="scientific">Corynebacterium kroppenstedtii</name>
    <dbReference type="NCBI Taxonomy" id="161879"/>
    <lineage>
        <taxon>Bacteria</taxon>
        <taxon>Bacillati</taxon>
        <taxon>Actinomycetota</taxon>
        <taxon>Actinomycetes</taxon>
        <taxon>Mycobacteriales</taxon>
        <taxon>Corynebacteriaceae</taxon>
        <taxon>Corynebacterium</taxon>
    </lineage>
</organism>
<evidence type="ECO:0000313" key="2">
    <source>
        <dbReference type="Proteomes" id="UP000249432"/>
    </source>
</evidence>
<gene>
    <name evidence="1" type="ORF">DI525_03880</name>
</gene>
<dbReference type="AlphaFoldDB" id="A0A2W5V5V9"/>
<accession>A0A2W5V5V9</accession>
<protein>
    <submittedName>
        <fullName evidence="1">Uncharacterized protein</fullName>
    </submittedName>
</protein>
<evidence type="ECO:0000313" key="1">
    <source>
        <dbReference type="EMBL" id="PZR05431.1"/>
    </source>
</evidence>
<dbReference type="Proteomes" id="UP000249432">
    <property type="component" value="Unassembled WGS sequence"/>
</dbReference>
<dbReference type="EMBL" id="QFRA01000006">
    <property type="protein sequence ID" value="PZR05431.1"/>
    <property type="molecule type" value="Genomic_DNA"/>
</dbReference>